<name>A0A2M4DH44_ANODA</name>
<protein>
    <submittedName>
        <fullName evidence="2">Uncharacterized protein</fullName>
    </submittedName>
</protein>
<keyword evidence="1" id="KW-0472">Membrane</keyword>
<sequence>MLMSVGPSLHSINLLYISYIWLFAFISAVIKVSETFIQFQLMHLFLHLSINICAKSSVAAPVASVPSCFSFFLSSITFIAFCQFTRD</sequence>
<feature type="transmembrane region" description="Helical" evidence="1">
    <location>
        <begin position="69"/>
        <end position="85"/>
    </location>
</feature>
<keyword evidence="1" id="KW-1133">Transmembrane helix</keyword>
<accession>A0A2M4DH44</accession>
<evidence type="ECO:0000313" key="2">
    <source>
        <dbReference type="EMBL" id="MBW76877.1"/>
    </source>
</evidence>
<dbReference type="EMBL" id="GGFL01012699">
    <property type="protein sequence ID" value="MBW76877.1"/>
    <property type="molecule type" value="Transcribed_RNA"/>
</dbReference>
<feature type="transmembrane region" description="Helical" evidence="1">
    <location>
        <begin position="12"/>
        <end position="32"/>
    </location>
</feature>
<dbReference type="AlphaFoldDB" id="A0A2M4DH44"/>
<organism evidence="2">
    <name type="scientific">Anopheles darlingi</name>
    <name type="common">Mosquito</name>
    <dbReference type="NCBI Taxonomy" id="43151"/>
    <lineage>
        <taxon>Eukaryota</taxon>
        <taxon>Metazoa</taxon>
        <taxon>Ecdysozoa</taxon>
        <taxon>Arthropoda</taxon>
        <taxon>Hexapoda</taxon>
        <taxon>Insecta</taxon>
        <taxon>Pterygota</taxon>
        <taxon>Neoptera</taxon>
        <taxon>Endopterygota</taxon>
        <taxon>Diptera</taxon>
        <taxon>Nematocera</taxon>
        <taxon>Culicoidea</taxon>
        <taxon>Culicidae</taxon>
        <taxon>Anophelinae</taxon>
        <taxon>Anopheles</taxon>
    </lineage>
</organism>
<reference evidence="2" key="1">
    <citation type="submission" date="2018-01" db="EMBL/GenBank/DDBJ databases">
        <title>An insight into the sialome of Amazonian anophelines.</title>
        <authorList>
            <person name="Ribeiro J.M."/>
            <person name="Scarpassa V."/>
            <person name="Calvo E."/>
        </authorList>
    </citation>
    <scope>NUCLEOTIDE SEQUENCE</scope>
</reference>
<evidence type="ECO:0000256" key="1">
    <source>
        <dbReference type="SAM" id="Phobius"/>
    </source>
</evidence>
<keyword evidence="1" id="KW-0812">Transmembrane</keyword>
<proteinExistence type="predicted"/>